<dbReference type="AlphaFoldDB" id="D2S3M2"/>
<dbReference type="RefSeq" id="WP_012946208.1">
    <property type="nucleotide sequence ID" value="NC_013748.1"/>
</dbReference>
<organism evidence="2 3">
    <name type="scientific">Haloterrigena turkmenica (strain ATCC 51198 / DSM 5511 / JCM 9101 / NCIMB 13204 / VKM B-1734 / 4k)</name>
    <name type="common">Halococcus turkmenicus</name>
    <dbReference type="NCBI Taxonomy" id="543526"/>
    <lineage>
        <taxon>Archaea</taxon>
        <taxon>Methanobacteriati</taxon>
        <taxon>Methanobacteriota</taxon>
        <taxon>Stenosarchaea group</taxon>
        <taxon>Halobacteria</taxon>
        <taxon>Halobacteriales</taxon>
        <taxon>Natrialbaceae</taxon>
        <taxon>Haloterrigena</taxon>
    </lineage>
</organism>
<dbReference type="EMBL" id="CP001865">
    <property type="protein sequence ID" value="ADB63969.1"/>
    <property type="molecule type" value="Genomic_DNA"/>
</dbReference>
<keyword evidence="3" id="KW-1185">Reference proteome</keyword>
<evidence type="ECO:0000313" key="2">
    <source>
        <dbReference type="EMBL" id="ADB63969.1"/>
    </source>
</evidence>
<gene>
    <name evidence="2" type="ordered locus">Htur_5082</name>
</gene>
<dbReference type="HOGENOM" id="CLU_1639936_0_0_2"/>
<accession>D2S3M2</accession>
<reference evidence="2 3" key="1">
    <citation type="journal article" date="2010" name="Stand. Genomic Sci.">
        <title>Complete genome sequence of Haloterrigena turkmenica type strain (4k).</title>
        <authorList>
            <person name="Saunders E."/>
            <person name="Tindall B.J."/>
            <person name="Fahnrich R."/>
            <person name="Lapidus A."/>
            <person name="Copeland A."/>
            <person name="Del Rio T.G."/>
            <person name="Lucas S."/>
            <person name="Chen F."/>
            <person name="Tice H."/>
            <person name="Cheng J.F."/>
            <person name="Han C."/>
            <person name="Detter J.C."/>
            <person name="Bruce D."/>
            <person name="Goodwin L."/>
            <person name="Chain P."/>
            <person name="Pitluck S."/>
            <person name="Pati A."/>
            <person name="Ivanova N."/>
            <person name="Mavromatis K."/>
            <person name="Chen A."/>
            <person name="Palaniappan K."/>
            <person name="Land M."/>
            <person name="Hauser L."/>
            <person name="Chang Y.J."/>
            <person name="Jeffries C.D."/>
            <person name="Brettin T."/>
            <person name="Rohde M."/>
            <person name="Goker M."/>
            <person name="Bristow J."/>
            <person name="Eisen J.A."/>
            <person name="Markowitz V."/>
            <person name="Hugenholtz P."/>
            <person name="Klenk H.P."/>
            <person name="Kyrpides N.C."/>
        </authorList>
    </citation>
    <scope>NUCLEOTIDE SEQUENCE [LARGE SCALE GENOMIC DNA]</scope>
    <source>
        <strain evidence="3">ATCC 51198 / DSM 5511 / JCM 9101 / NCIMB 13204 / VKM B-1734 / 4k</strain>
    </source>
</reference>
<name>D2S3M2_HALTV</name>
<proteinExistence type="predicted"/>
<dbReference type="OrthoDB" id="320495at2157"/>
<dbReference type="GeneID" id="8745887"/>
<geneLocation type="plasmid" evidence="2 3">
    <name>pHTUR05</name>
</geneLocation>
<sequence>MSTNTDDSIFEDVMKRPPKTDATTGTWDDDGPIRGWTFRETGTATIHDYVLEDHWTAHGLTCMLIRVTEYFESGRLTQESPDYGENETYYRGYVHAPGVDSFPKGYGHTYITDCYPDDGWFVWDERSFENRPGYGQSMRESAIGKTETLARGLARRMEGKI</sequence>
<feature type="region of interest" description="Disordered" evidence="1">
    <location>
        <begin position="1"/>
        <end position="28"/>
    </location>
</feature>
<keyword evidence="2" id="KW-0614">Plasmid</keyword>
<dbReference type="KEGG" id="htu:Htur_5082"/>
<dbReference type="Proteomes" id="UP000001903">
    <property type="component" value="Plasmid pHTUR05"/>
</dbReference>
<evidence type="ECO:0000313" key="3">
    <source>
        <dbReference type="Proteomes" id="UP000001903"/>
    </source>
</evidence>
<protein>
    <submittedName>
        <fullName evidence="2">Uncharacterized protein</fullName>
    </submittedName>
</protein>
<evidence type="ECO:0000256" key="1">
    <source>
        <dbReference type="SAM" id="MobiDB-lite"/>
    </source>
</evidence>